<evidence type="ECO:0000256" key="8">
    <source>
        <dbReference type="ARBA" id="ARBA00023014"/>
    </source>
</evidence>
<dbReference type="EC" id="4.3.1.17" evidence="11"/>
<evidence type="ECO:0000259" key="12">
    <source>
        <dbReference type="Pfam" id="PF03313"/>
    </source>
</evidence>
<protein>
    <recommendedName>
        <fullName evidence="11">L-serine dehydratase</fullName>
        <ecNumber evidence="11">4.3.1.17</ecNumber>
    </recommendedName>
</protein>
<proteinExistence type="inferred from homology"/>
<keyword evidence="8 11" id="KW-0411">Iron-sulfur</keyword>
<comment type="catalytic activity">
    <reaction evidence="10 11">
        <text>L-serine = pyruvate + NH4(+)</text>
        <dbReference type="Rhea" id="RHEA:19169"/>
        <dbReference type="ChEBI" id="CHEBI:15361"/>
        <dbReference type="ChEBI" id="CHEBI:28938"/>
        <dbReference type="ChEBI" id="CHEBI:33384"/>
        <dbReference type="EC" id="4.3.1.17"/>
    </reaction>
</comment>
<evidence type="ECO:0000256" key="5">
    <source>
        <dbReference type="ARBA" id="ARBA00022485"/>
    </source>
</evidence>
<dbReference type="InterPro" id="IPR005130">
    <property type="entry name" value="Ser_deHydtase-like_asu"/>
</dbReference>
<comment type="similarity">
    <text evidence="3 11">Belongs to the iron-sulfur dependent L-serine dehydratase family.</text>
</comment>
<dbReference type="PANTHER" id="PTHR30182">
    <property type="entry name" value="L-SERINE DEHYDRATASE"/>
    <property type="match status" value="1"/>
</dbReference>
<keyword evidence="7 11" id="KW-0408">Iron</keyword>
<name>A0ABY7QUN2_9FIRM</name>
<keyword evidence="6 11" id="KW-0479">Metal-binding</keyword>
<evidence type="ECO:0000256" key="3">
    <source>
        <dbReference type="ARBA" id="ARBA00008636"/>
    </source>
</evidence>
<dbReference type="GO" id="GO:0003941">
    <property type="term" value="F:L-serine ammonia-lyase activity"/>
    <property type="evidence" value="ECO:0007669"/>
    <property type="project" value="UniProtKB-EC"/>
</dbReference>
<dbReference type="RefSeq" id="WP_271191414.1">
    <property type="nucleotide sequence ID" value="NZ_CP115667.1"/>
</dbReference>
<feature type="domain" description="Serine dehydratase-like alpha subunit" evidence="12">
    <location>
        <begin position="15"/>
        <end position="274"/>
    </location>
</feature>
<dbReference type="Pfam" id="PF03313">
    <property type="entry name" value="SDH_alpha"/>
    <property type="match status" value="1"/>
</dbReference>
<keyword evidence="9 11" id="KW-0456">Lyase</keyword>
<evidence type="ECO:0000313" key="13">
    <source>
        <dbReference type="EMBL" id="WBW49883.1"/>
    </source>
</evidence>
<evidence type="ECO:0000256" key="1">
    <source>
        <dbReference type="ARBA" id="ARBA00001966"/>
    </source>
</evidence>
<dbReference type="EMBL" id="CP115667">
    <property type="protein sequence ID" value="WBW49883.1"/>
    <property type="molecule type" value="Genomic_DNA"/>
</dbReference>
<keyword evidence="5 11" id="KW-0004">4Fe-4S</keyword>
<reference evidence="13 14" key="1">
    <citation type="submission" date="2023-01" db="EMBL/GenBank/DDBJ databases">
        <authorList>
            <person name="Lee S.H."/>
            <person name="Jung H.S."/>
            <person name="Yun J.U."/>
        </authorList>
    </citation>
    <scope>NUCLEOTIDE SEQUENCE [LARGE SCALE GENOMIC DNA]</scope>
    <source>
        <strain evidence="13 14">CBA3646</strain>
    </source>
</reference>
<accession>A0ABY7QUN2</accession>
<keyword evidence="4 11" id="KW-0312">Gluconeogenesis</keyword>
<evidence type="ECO:0000256" key="11">
    <source>
        <dbReference type="RuleBase" id="RU366059"/>
    </source>
</evidence>
<evidence type="ECO:0000256" key="2">
    <source>
        <dbReference type="ARBA" id="ARBA00004742"/>
    </source>
</evidence>
<evidence type="ECO:0000256" key="4">
    <source>
        <dbReference type="ARBA" id="ARBA00022432"/>
    </source>
</evidence>
<comment type="pathway">
    <text evidence="2">Carbohydrate biosynthesis; gluconeogenesis.</text>
</comment>
<evidence type="ECO:0000256" key="7">
    <source>
        <dbReference type="ARBA" id="ARBA00023004"/>
    </source>
</evidence>
<sequence>MLNTAKEIIEVCAERGIRIYDLVIEEELRRGNTEEKIRAGIDEVIEVMKQSSTQNLTQSETTTYGMIDGFAKRTFDYANNGEPIVGPFLARAMARAFSTSEVNASMGKIVAAPTAGSSGIMPAMLSSVIEKYDFDATTLQNGFITSIGIGQIIAKYATFAGAEGGCQAECGAASAMAASALVEMLGGTVEQTLHAASITLINVLGLVCDPIAGLVQYPCTFRNASGVINAFISADLALAGVESIVPFDEVVIAMGEVGNSMSEALRETGLGGLAGSKTGQRIRRDFLKEGE</sequence>
<gene>
    <name evidence="13" type="primary">sdaAA</name>
    <name evidence="13" type="ORF">O6R05_07740</name>
</gene>
<keyword evidence="14" id="KW-1185">Reference proteome</keyword>
<evidence type="ECO:0000313" key="14">
    <source>
        <dbReference type="Proteomes" id="UP001210339"/>
    </source>
</evidence>
<dbReference type="Proteomes" id="UP001210339">
    <property type="component" value="Chromosome"/>
</dbReference>
<comment type="cofactor">
    <cofactor evidence="1 11">
        <name>[4Fe-4S] cluster</name>
        <dbReference type="ChEBI" id="CHEBI:49883"/>
    </cofactor>
</comment>
<organism evidence="13 14">
    <name type="scientific">Peptoniphilus equinus</name>
    <dbReference type="NCBI Taxonomy" id="3016343"/>
    <lineage>
        <taxon>Bacteria</taxon>
        <taxon>Bacillati</taxon>
        <taxon>Bacillota</taxon>
        <taxon>Tissierellia</taxon>
        <taxon>Tissierellales</taxon>
        <taxon>Peptoniphilaceae</taxon>
        <taxon>Peptoniphilus</taxon>
    </lineage>
</organism>
<dbReference type="InterPro" id="IPR051318">
    <property type="entry name" value="Fe-S_L-Ser"/>
</dbReference>
<evidence type="ECO:0000256" key="9">
    <source>
        <dbReference type="ARBA" id="ARBA00023239"/>
    </source>
</evidence>
<dbReference type="NCBIfam" id="TIGR00718">
    <property type="entry name" value="sda_alpha"/>
    <property type="match status" value="1"/>
</dbReference>
<dbReference type="InterPro" id="IPR004642">
    <property type="entry name" value="Ser_deHydtase_asu"/>
</dbReference>
<evidence type="ECO:0000256" key="6">
    <source>
        <dbReference type="ARBA" id="ARBA00022723"/>
    </source>
</evidence>
<dbReference type="PANTHER" id="PTHR30182:SF1">
    <property type="entry name" value="L-SERINE DEHYDRATASE 1"/>
    <property type="match status" value="1"/>
</dbReference>
<evidence type="ECO:0000256" key="10">
    <source>
        <dbReference type="ARBA" id="ARBA00049406"/>
    </source>
</evidence>